<reference evidence="2" key="1">
    <citation type="submission" date="2014-12" db="EMBL/GenBank/DDBJ databases">
        <title>Insight into the proteome of Arion vulgaris.</title>
        <authorList>
            <person name="Aradska J."/>
            <person name="Bulat T."/>
            <person name="Smidak R."/>
            <person name="Sarate P."/>
            <person name="Gangsoo J."/>
            <person name="Sialana F."/>
            <person name="Bilban M."/>
            <person name="Lubec G."/>
        </authorList>
    </citation>
    <scope>NUCLEOTIDE SEQUENCE</scope>
    <source>
        <tissue evidence="2">Skin</tissue>
    </source>
</reference>
<feature type="region of interest" description="Disordered" evidence="1">
    <location>
        <begin position="228"/>
        <end position="255"/>
    </location>
</feature>
<evidence type="ECO:0000256" key="1">
    <source>
        <dbReference type="SAM" id="MobiDB-lite"/>
    </source>
</evidence>
<protein>
    <submittedName>
        <fullName evidence="2">Uncharacterized protein</fullName>
    </submittedName>
</protein>
<feature type="non-terminal residue" evidence="2">
    <location>
        <position position="1"/>
    </location>
</feature>
<organism evidence="2">
    <name type="scientific">Arion vulgaris</name>
    <dbReference type="NCBI Taxonomy" id="1028688"/>
    <lineage>
        <taxon>Eukaryota</taxon>
        <taxon>Metazoa</taxon>
        <taxon>Spiralia</taxon>
        <taxon>Lophotrochozoa</taxon>
        <taxon>Mollusca</taxon>
        <taxon>Gastropoda</taxon>
        <taxon>Heterobranchia</taxon>
        <taxon>Euthyneura</taxon>
        <taxon>Panpulmonata</taxon>
        <taxon>Eupulmonata</taxon>
        <taxon>Stylommatophora</taxon>
        <taxon>Helicina</taxon>
        <taxon>Arionoidea</taxon>
        <taxon>Arionidae</taxon>
        <taxon>Arion</taxon>
    </lineage>
</organism>
<sequence>FKVSLIDNIADERRKLPDLKKTIFTKLPCLPPSLSNLLGLRSLFLMKNSLIEKAGVLYQPERHGKISQRDLEIAGQLKGTDGTSVVNIQDDIQMENSGSWFLYTSPQQLSEQACRFQGYMGRGSEPGERATVDLSPANAEFLENVFNPRAQTNNNDLIAFQNDAMVFPLEERGGCLPDFGGTRNSNGCEAEVKPLIFKPREMSPNRKNKQKNSSYEVVMGFSGLQNQYSSAKRAEKQTSMKTTGSNGQSVGQNNMPNILTSVIKTDTTASSFSNDTVSYGNRINRVSGSEDTLVQINNTHRINNDRRSLRIADETE</sequence>
<dbReference type="EMBL" id="HACG01028653">
    <property type="protein sequence ID" value="CEK75518.1"/>
    <property type="molecule type" value="Transcribed_RNA"/>
</dbReference>
<accession>A0A0B7A412</accession>
<evidence type="ECO:0000313" key="2">
    <source>
        <dbReference type="EMBL" id="CEK75518.1"/>
    </source>
</evidence>
<feature type="non-terminal residue" evidence="2">
    <location>
        <position position="316"/>
    </location>
</feature>
<feature type="compositionally biased region" description="Polar residues" evidence="1">
    <location>
        <begin position="239"/>
        <end position="255"/>
    </location>
</feature>
<proteinExistence type="predicted"/>
<dbReference type="AlphaFoldDB" id="A0A0B7A412"/>
<gene>
    <name evidence="2" type="primary">ORF95852</name>
</gene>
<name>A0A0B7A412_9EUPU</name>